<evidence type="ECO:0000313" key="1">
    <source>
        <dbReference type="EMBL" id="ALL71190.1"/>
    </source>
</evidence>
<dbReference type="CDD" id="cd07821">
    <property type="entry name" value="PYR_PYL_RCAR_like"/>
    <property type="match status" value="1"/>
</dbReference>
<dbReference type="SUPFAM" id="SSF55961">
    <property type="entry name" value="Bet v1-like"/>
    <property type="match status" value="1"/>
</dbReference>
<dbReference type="Pfam" id="PF10604">
    <property type="entry name" value="Polyketide_cyc2"/>
    <property type="match status" value="1"/>
</dbReference>
<dbReference type="Gene3D" id="3.30.530.20">
    <property type="match status" value="1"/>
</dbReference>
<reference evidence="1" key="1">
    <citation type="journal article" date="2014" name="Genome Announc.">
        <title>Draft Genome Sequence of the Haloacid-Degrading Burkholderia caribensis Strain MBA4.</title>
        <authorList>
            <person name="Pan Y."/>
            <person name="Kong K.F."/>
            <person name="Tsang J.S."/>
        </authorList>
    </citation>
    <scope>NUCLEOTIDE SEQUENCE [LARGE SCALE GENOMIC DNA]</scope>
    <source>
        <strain evidence="1">MBA4</strain>
        <plasmid evidence="1">unnamed</plasmid>
    </source>
</reference>
<dbReference type="KEGG" id="bcai:K788_0001990"/>
<keyword evidence="1" id="KW-0614">Plasmid</keyword>
<proteinExistence type="predicted"/>
<dbReference type="EMBL" id="CP012748">
    <property type="protein sequence ID" value="ALL71190.1"/>
    <property type="molecule type" value="Genomic_DNA"/>
</dbReference>
<organism evidence="1">
    <name type="scientific">Paraburkholderia caribensis MBA4</name>
    <dbReference type="NCBI Taxonomy" id="1323664"/>
    <lineage>
        <taxon>Bacteria</taxon>
        <taxon>Pseudomonadati</taxon>
        <taxon>Pseudomonadota</taxon>
        <taxon>Betaproteobacteria</taxon>
        <taxon>Burkholderiales</taxon>
        <taxon>Burkholderiaceae</taxon>
        <taxon>Paraburkholderia</taxon>
    </lineage>
</organism>
<dbReference type="RefSeq" id="WP_035992769.1">
    <property type="nucleotide sequence ID" value="NZ_CP012748.1"/>
</dbReference>
<dbReference type="InterPro" id="IPR023393">
    <property type="entry name" value="START-like_dom_sf"/>
</dbReference>
<dbReference type="GeneID" id="69974576"/>
<dbReference type="InterPro" id="IPR019587">
    <property type="entry name" value="Polyketide_cyclase/dehydratase"/>
</dbReference>
<geneLocation type="plasmid" evidence="1">
    <name>unnamed</name>
</geneLocation>
<sequence>MASVSVSIDIAVSAENAWRVVGDFDGLPGWLELIRSSRLSDGGRVRHLEAVNGSSIVERLLDHSDQNLQYLYTILEGPDRVTDYTASMSLRRIDAHHTTVTWASRFEPNDPNEAESLTAHYRSLYLAGLTRLKTILETQGR</sequence>
<reference evidence="1" key="2">
    <citation type="submission" date="2015-09" db="EMBL/GenBank/DDBJ databases">
        <authorList>
            <person name="Jackson K.R."/>
            <person name="Lunt B.L."/>
            <person name="Fisher J.N.B."/>
            <person name="Gardner A.V."/>
            <person name="Bailey M.E."/>
            <person name="Deus L.M."/>
            <person name="Earl A.S."/>
            <person name="Gibby P.D."/>
            <person name="Hartmann K.A."/>
            <person name="Liu J.E."/>
            <person name="Manci A.M."/>
            <person name="Nielsen D.A."/>
            <person name="Solomon M.B."/>
            <person name="Breakwell D.P."/>
            <person name="Burnett S.H."/>
            <person name="Grose J.H."/>
        </authorList>
    </citation>
    <scope>NUCLEOTIDE SEQUENCE</scope>
    <source>
        <strain evidence="1">MBA4</strain>
        <plasmid evidence="1">unnamed</plasmid>
    </source>
</reference>
<gene>
    <name evidence="1" type="ORF">K788_0001990</name>
</gene>
<accession>A0A0P0RQV2</accession>
<protein>
    <submittedName>
        <fullName evidence="1">XoxI</fullName>
    </submittedName>
</protein>
<dbReference type="AlphaFoldDB" id="A0A0P0RQV2"/>
<dbReference type="Proteomes" id="UP000019146">
    <property type="component" value="Plasmid unnamed"/>
</dbReference>
<dbReference type="PANTHER" id="PTHR39332:SF7">
    <property type="entry name" value="SRPBCC FAMILY PROTEIN"/>
    <property type="match status" value="1"/>
</dbReference>
<dbReference type="PANTHER" id="PTHR39332">
    <property type="entry name" value="BLL4707 PROTEIN"/>
    <property type="match status" value="1"/>
</dbReference>
<name>A0A0P0RQV2_9BURK</name>